<evidence type="ECO:0000256" key="2">
    <source>
        <dbReference type="ARBA" id="ARBA00022679"/>
    </source>
</evidence>
<dbReference type="GO" id="GO:0019878">
    <property type="term" value="P:lysine biosynthetic process via aminoadipic acid"/>
    <property type="evidence" value="ECO:0007669"/>
    <property type="project" value="TreeGrafter"/>
</dbReference>
<dbReference type="Pfam" id="PF01648">
    <property type="entry name" value="ACPS"/>
    <property type="match status" value="1"/>
</dbReference>
<comment type="similarity">
    <text evidence="1">Belongs to the P-Pant transferase superfamily. Gsp/Sfp/HetI/AcpT family.</text>
</comment>
<evidence type="ECO:0000259" key="3">
    <source>
        <dbReference type="Pfam" id="PF01648"/>
    </source>
</evidence>
<keyword evidence="5" id="KW-1185">Reference proteome</keyword>
<dbReference type="GO" id="GO:0008897">
    <property type="term" value="F:holo-[acyl-carrier-protein] synthase activity"/>
    <property type="evidence" value="ECO:0007669"/>
    <property type="project" value="InterPro"/>
</dbReference>
<reference evidence="4 5" key="1">
    <citation type="submission" date="2018-01" db="EMBL/GenBank/DDBJ databases">
        <title>Genomic Encyclopedia of Type Strains, Phase III (KMG-III): the genomes of soil and plant-associated and newly described type strains.</title>
        <authorList>
            <person name="Whitman W."/>
        </authorList>
    </citation>
    <scope>NUCLEOTIDE SEQUENCE [LARGE SCALE GENOMIC DNA]</scope>
    <source>
        <strain evidence="4 5">1131</strain>
    </source>
</reference>
<dbReference type="PANTHER" id="PTHR12215:SF10">
    <property type="entry name" value="L-AMINOADIPATE-SEMIALDEHYDE DEHYDROGENASE-PHOSPHOPANTETHEINYL TRANSFERASE"/>
    <property type="match status" value="1"/>
</dbReference>
<dbReference type="PANTHER" id="PTHR12215">
    <property type="entry name" value="PHOSPHOPANTETHEINE TRANSFERASE"/>
    <property type="match status" value="1"/>
</dbReference>
<comment type="caution">
    <text evidence="4">The sequence shown here is derived from an EMBL/GenBank/DDBJ whole genome shotgun (WGS) entry which is preliminary data.</text>
</comment>
<dbReference type="InterPro" id="IPR037143">
    <property type="entry name" value="4-PPantetheinyl_Trfase_dom_sf"/>
</dbReference>
<accession>A0A2S4M007</accession>
<gene>
    <name evidence="4" type="ORF">CYD53_11676</name>
</gene>
<evidence type="ECO:0000313" key="5">
    <source>
        <dbReference type="Proteomes" id="UP000236919"/>
    </source>
</evidence>
<dbReference type="OrthoDB" id="9808281at2"/>
<feature type="domain" description="4'-phosphopantetheinyl transferase" evidence="3">
    <location>
        <begin position="93"/>
        <end position="170"/>
    </location>
</feature>
<proteinExistence type="inferred from homology"/>
<keyword evidence="2 4" id="KW-0808">Transferase</keyword>
<dbReference type="Gene3D" id="3.90.470.20">
    <property type="entry name" value="4'-phosphopantetheinyl transferase domain"/>
    <property type="match status" value="1"/>
</dbReference>
<dbReference type="InterPro" id="IPR008278">
    <property type="entry name" value="4-PPantetheinyl_Trfase_dom"/>
</dbReference>
<evidence type="ECO:0000313" key="4">
    <source>
        <dbReference type="EMBL" id="POR48053.1"/>
    </source>
</evidence>
<dbReference type="AlphaFoldDB" id="A0A2S4M007"/>
<dbReference type="RefSeq" id="WP_103720330.1">
    <property type="nucleotide sequence ID" value="NZ_PQFZ01000016.1"/>
</dbReference>
<sequence length="201" mass="21011">MHWLTCPIAAPALPATWLIATGASPANLAERSALRRETARTIIAAQLGLPVEAIAIGHDERGRPLLAQPVGTGLYLSLATRAGFVALALAPHPVGVDIERLEPLATPPLAVLHPQERTALLTLHELARPLAFAELWAAKEAYVKALGTGFARAPESFSVTLTAQGVFSISDPERPGANLGMSRVTENGGQESLAAAVVVLS</sequence>
<dbReference type="GO" id="GO:0005829">
    <property type="term" value="C:cytosol"/>
    <property type="evidence" value="ECO:0007669"/>
    <property type="project" value="TreeGrafter"/>
</dbReference>
<dbReference type="EMBL" id="PQFZ01000016">
    <property type="protein sequence ID" value="POR48053.1"/>
    <property type="molecule type" value="Genomic_DNA"/>
</dbReference>
<dbReference type="InterPro" id="IPR050559">
    <property type="entry name" value="P-Pant_transferase_sf"/>
</dbReference>
<organism evidence="4 5">
    <name type="scientific">Bosea psychrotolerans</name>
    <dbReference type="NCBI Taxonomy" id="1871628"/>
    <lineage>
        <taxon>Bacteria</taxon>
        <taxon>Pseudomonadati</taxon>
        <taxon>Pseudomonadota</taxon>
        <taxon>Alphaproteobacteria</taxon>
        <taxon>Hyphomicrobiales</taxon>
        <taxon>Boseaceae</taxon>
        <taxon>Bosea</taxon>
    </lineage>
</organism>
<evidence type="ECO:0000256" key="1">
    <source>
        <dbReference type="ARBA" id="ARBA00010990"/>
    </source>
</evidence>
<protein>
    <submittedName>
        <fullName evidence="4">Phosphopantetheine--protein transferase-like protein</fullName>
    </submittedName>
</protein>
<dbReference type="GO" id="GO:0000287">
    <property type="term" value="F:magnesium ion binding"/>
    <property type="evidence" value="ECO:0007669"/>
    <property type="project" value="InterPro"/>
</dbReference>
<dbReference type="Proteomes" id="UP000236919">
    <property type="component" value="Unassembled WGS sequence"/>
</dbReference>
<dbReference type="SUPFAM" id="SSF56214">
    <property type="entry name" value="4'-phosphopantetheinyl transferase"/>
    <property type="match status" value="2"/>
</dbReference>
<name>A0A2S4M007_9HYPH</name>